<dbReference type="GO" id="GO:0007234">
    <property type="term" value="P:osmosensory signaling via phosphorelay pathway"/>
    <property type="evidence" value="ECO:0007669"/>
    <property type="project" value="TreeGrafter"/>
</dbReference>
<accession>A0A6M4AWY8</accession>
<dbReference type="CDD" id="cd00082">
    <property type="entry name" value="HisKA"/>
    <property type="match status" value="1"/>
</dbReference>
<dbReference type="GO" id="GO:0030295">
    <property type="term" value="F:protein kinase activator activity"/>
    <property type="evidence" value="ECO:0007669"/>
    <property type="project" value="TreeGrafter"/>
</dbReference>
<dbReference type="CDD" id="cd00075">
    <property type="entry name" value="HATPase"/>
    <property type="match status" value="1"/>
</dbReference>
<keyword evidence="7" id="KW-0547">Nucleotide-binding</keyword>
<evidence type="ECO:0000256" key="3">
    <source>
        <dbReference type="ARBA" id="ARBA00012438"/>
    </source>
</evidence>
<evidence type="ECO:0000256" key="2">
    <source>
        <dbReference type="ARBA" id="ARBA00004141"/>
    </source>
</evidence>
<dbReference type="InterPro" id="IPR036097">
    <property type="entry name" value="HisK_dim/P_sf"/>
</dbReference>
<dbReference type="Pfam" id="PF00512">
    <property type="entry name" value="HisKA"/>
    <property type="match status" value="1"/>
</dbReference>
<dbReference type="InterPro" id="IPR003661">
    <property type="entry name" value="HisK_dim/P_dom"/>
</dbReference>
<evidence type="ECO:0000256" key="5">
    <source>
        <dbReference type="ARBA" id="ARBA00022679"/>
    </source>
</evidence>
<gene>
    <name evidence="14" type="ORF">GV829_09035</name>
</gene>
<dbReference type="InterPro" id="IPR035965">
    <property type="entry name" value="PAS-like_dom_sf"/>
</dbReference>
<keyword evidence="8 14" id="KW-0418">Kinase</keyword>
<evidence type="ECO:0000256" key="7">
    <source>
        <dbReference type="ARBA" id="ARBA00022741"/>
    </source>
</evidence>
<dbReference type="Pfam" id="PF02518">
    <property type="entry name" value="HATPase_c"/>
    <property type="match status" value="1"/>
</dbReference>
<dbReference type="PROSITE" id="PS50109">
    <property type="entry name" value="HIS_KIN"/>
    <property type="match status" value="1"/>
</dbReference>
<dbReference type="InterPro" id="IPR004358">
    <property type="entry name" value="Sig_transdc_His_kin-like_C"/>
</dbReference>
<keyword evidence="9" id="KW-0067">ATP-binding</keyword>
<dbReference type="PRINTS" id="PR00344">
    <property type="entry name" value="BCTRLSENSOR"/>
</dbReference>
<dbReference type="SUPFAM" id="SSF55785">
    <property type="entry name" value="PYP-like sensor domain (PAS domain)"/>
    <property type="match status" value="1"/>
</dbReference>
<comment type="subcellular location">
    <subcellularLocation>
        <location evidence="2">Membrane</location>
        <topology evidence="2">Multi-pass membrane protein</topology>
    </subcellularLocation>
</comment>
<evidence type="ECO:0000256" key="6">
    <source>
        <dbReference type="ARBA" id="ARBA00022692"/>
    </source>
</evidence>
<evidence type="ECO:0000256" key="10">
    <source>
        <dbReference type="ARBA" id="ARBA00022989"/>
    </source>
</evidence>
<dbReference type="InterPro" id="IPR000014">
    <property type="entry name" value="PAS"/>
</dbReference>
<dbReference type="InterPro" id="IPR050351">
    <property type="entry name" value="BphY/WalK/GraS-like"/>
</dbReference>
<dbReference type="KEGG" id="slan:GV829_09035"/>
<dbReference type="CDD" id="cd00130">
    <property type="entry name" value="PAS"/>
    <property type="match status" value="1"/>
</dbReference>
<dbReference type="InterPro" id="IPR005467">
    <property type="entry name" value="His_kinase_dom"/>
</dbReference>
<evidence type="ECO:0000256" key="1">
    <source>
        <dbReference type="ARBA" id="ARBA00000085"/>
    </source>
</evidence>
<comment type="catalytic activity">
    <reaction evidence="1">
        <text>ATP + protein L-histidine = ADP + protein N-phospho-L-histidine.</text>
        <dbReference type="EC" id="2.7.13.3"/>
    </reaction>
</comment>
<evidence type="ECO:0000259" key="13">
    <source>
        <dbReference type="PROSITE" id="PS50109"/>
    </source>
</evidence>
<keyword evidence="4" id="KW-0597">Phosphoprotein</keyword>
<dbReference type="EC" id="2.7.13.3" evidence="3"/>
<dbReference type="GO" id="GO:0000156">
    <property type="term" value="F:phosphorelay response regulator activity"/>
    <property type="evidence" value="ECO:0007669"/>
    <property type="project" value="TreeGrafter"/>
</dbReference>
<reference evidence="14 15" key="1">
    <citation type="submission" date="2020-01" db="EMBL/GenBank/DDBJ databases">
        <title>Sphingomonas sp. strain CSW-10.</title>
        <authorList>
            <person name="Chen W.-M."/>
        </authorList>
    </citation>
    <scope>NUCLEOTIDE SEQUENCE [LARGE SCALE GENOMIC DNA]</scope>
    <source>
        <strain evidence="14 15">CSW-10</strain>
    </source>
</reference>
<protein>
    <recommendedName>
        <fullName evidence="3">histidine kinase</fullName>
        <ecNumber evidence="3">2.7.13.3</ecNumber>
    </recommendedName>
</protein>
<keyword evidence="11" id="KW-0902">Two-component regulatory system</keyword>
<dbReference type="Gene3D" id="3.30.565.10">
    <property type="entry name" value="Histidine kinase-like ATPase, C-terminal domain"/>
    <property type="match status" value="1"/>
</dbReference>
<organism evidence="14 15">
    <name type="scientific">Sphingomonas lacunae</name>
    <dbReference type="NCBI Taxonomy" id="2698828"/>
    <lineage>
        <taxon>Bacteria</taxon>
        <taxon>Pseudomonadati</taxon>
        <taxon>Pseudomonadota</taxon>
        <taxon>Alphaproteobacteria</taxon>
        <taxon>Sphingomonadales</taxon>
        <taxon>Sphingomonadaceae</taxon>
        <taxon>Sphingomonas</taxon>
    </lineage>
</organism>
<keyword evidence="6" id="KW-0812">Transmembrane</keyword>
<dbReference type="GO" id="GO:0016020">
    <property type="term" value="C:membrane"/>
    <property type="evidence" value="ECO:0007669"/>
    <property type="project" value="UniProtKB-SubCell"/>
</dbReference>
<dbReference type="RefSeq" id="WP_169945980.1">
    <property type="nucleotide sequence ID" value="NZ_CP053015.1"/>
</dbReference>
<dbReference type="GO" id="GO:0000155">
    <property type="term" value="F:phosphorelay sensor kinase activity"/>
    <property type="evidence" value="ECO:0007669"/>
    <property type="project" value="InterPro"/>
</dbReference>
<dbReference type="Proteomes" id="UP000503018">
    <property type="component" value="Chromosome"/>
</dbReference>
<dbReference type="AlphaFoldDB" id="A0A6M4AWY8"/>
<proteinExistence type="predicted"/>
<evidence type="ECO:0000313" key="14">
    <source>
        <dbReference type="EMBL" id="QJQ32579.1"/>
    </source>
</evidence>
<evidence type="ECO:0000256" key="8">
    <source>
        <dbReference type="ARBA" id="ARBA00022777"/>
    </source>
</evidence>
<name>A0A6M4AWY8_9SPHN</name>
<evidence type="ECO:0000256" key="11">
    <source>
        <dbReference type="ARBA" id="ARBA00023012"/>
    </source>
</evidence>
<dbReference type="InterPro" id="IPR003594">
    <property type="entry name" value="HATPase_dom"/>
</dbReference>
<evidence type="ECO:0000256" key="12">
    <source>
        <dbReference type="ARBA" id="ARBA00023136"/>
    </source>
</evidence>
<dbReference type="PANTHER" id="PTHR42878:SF7">
    <property type="entry name" value="SENSOR HISTIDINE KINASE GLRK"/>
    <property type="match status" value="1"/>
</dbReference>
<keyword evidence="5" id="KW-0808">Transferase</keyword>
<dbReference type="SMART" id="SM00388">
    <property type="entry name" value="HisKA"/>
    <property type="match status" value="1"/>
</dbReference>
<dbReference type="Gene3D" id="1.10.287.130">
    <property type="match status" value="1"/>
</dbReference>
<sequence length="617" mass="66377">MASDVETRRFPFVDAAGLNALSLLGSAIYIYSFETQSVCWANPKGLMVWNARSEEELYARSLTPFSQATNLRLEDYRQAFARGEDRLDTWTLYPLGEARPVLCRCSGVSIKGHGQAMLVECSLESAVGITAAEVRSIEALRHTPLKISLLSRSGEVLMRNPAATALFAEFDHSLPPGADHFSSMFANPADCDALVAAAESGKVGRLQAPLRLPGSPIHALNLSVATDPISGKPAWLVAHDDISLLVQTLRQLAASEDALDAILNLDLTPTVILAASDGKVLNVNVSARKALDQALAIGSPANSLFVDHGDFERLRSSVLSGQASAAPVQFRGANGEPFWASLSAARISYDKQDSIAILLADVDAMYRIAADLEAALSMERAITDAQRRFLAIASHEFRTPLAVIDSAAQRIERLIGKADEENIRSRVGNIRRAVAGLLQLMDNTLEQAREDKRVLGYAPRVTDLSGLIADVVDSFRESHPDLRIDVDLPPLPLLELDPGLIEQVISNLLSNSAKYAAQQKRALIKVSVTTDEVQLLIRDWGIGVPAEERESIFSEYGRASNVGERPGTGLGLAIVKQVIALHGGTIDAVDIDGPGLAIRIALPRSLSESPAPVAART</sequence>
<keyword evidence="15" id="KW-1185">Reference proteome</keyword>
<dbReference type="SUPFAM" id="SSF47384">
    <property type="entry name" value="Homodimeric domain of signal transducing histidine kinase"/>
    <property type="match status" value="1"/>
</dbReference>
<dbReference type="SUPFAM" id="SSF55874">
    <property type="entry name" value="ATPase domain of HSP90 chaperone/DNA topoisomerase II/histidine kinase"/>
    <property type="match status" value="1"/>
</dbReference>
<evidence type="ECO:0000256" key="4">
    <source>
        <dbReference type="ARBA" id="ARBA00022553"/>
    </source>
</evidence>
<dbReference type="EMBL" id="CP053015">
    <property type="protein sequence ID" value="QJQ32579.1"/>
    <property type="molecule type" value="Genomic_DNA"/>
</dbReference>
<dbReference type="Gene3D" id="3.30.450.20">
    <property type="entry name" value="PAS domain"/>
    <property type="match status" value="1"/>
</dbReference>
<dbReference type="GO" id="GO:0005524">
    <property type="term" value="F:ATP binding"/>
    <property type="evidence" value="ECO:0007669"/>
    <property type="project" value="UniProtKB-KW"/>
</dbReference>
<evidence type="ECO:0000313" key="15">
    <source>
        <dbReference type="Proteomes" id="UP000503018"/>
    </source>
</evidence>
<dbReference type="PANTHER" id="PTHR42878">
    <property type="entry name" value="TWO-COMPONENT HISTIDINE KINASE"/>
    <property type="match status" value="1"/>
</dbReference>
<keyword evidence="10" id="KW-1133">Transmembrane helix</keyword>
<dbReference type="SMART" id="SM00387">
    <property type="entry name" value="HATPase_c"/>
    <property type="match status" value="1"/>
</dbReference>
<evidence type="ECO:0000256" key="9">
    <source>
        <dbReference type="ARBA" id="ARBA00022840"/>
    </source>
</evidence>
<dbReference type="InterPro" id="IPR036890">
    <property type="entry name" value="HATPase_C_sf"/>
</dbReference>
<keyword evidence="12" id="KW-0472">Membrane</keyword>
<feature type="domain" description="Histidine kinase" evidence="13">
    <location>
        <begin position="392"/>
        <end position="606"/>
    </location>
</feature>